<organism evidence="1 2">
    <name type="scientific">Actinacidiphila polyblastidii</name>
    <dbReference type="NCBI Taxonomy" id="3110430"/>
    <lineage>
        <taxon>Bacteria</taxon>
        <taxon>Bacillati</taxon>
        <taxon>Actinomycetota</taxon>
        <taxon>Actinomycetes</taxon>
        <taxon>Kitasatosporales</taxon>
        <taxon>Streptomycetaceae</taxon>
        <taxon>Actinacidiphila</taxon>
    </lineage>
</organism>
<accession>A0ABU7PKW2</accession>
<keyword evidence="2" id="KW-1185">Reference proteome</keyword>
<dbReference type="RefSeq" id="WP_330800182.1">
    <property type="nucleotide sequence ID" value="NZ_JAZEWV010000046.1"/>
</dbReference>
<evidence type="ECO:0000313" key="2">
    <source>
        <dbReference type="Proteomes" id="UP001344658"/>
    </source>
</evidence>
<reference evidence="1 2" key="1">
    <citation type="submission" date="2023-12" db="EMBL/GenBank/DDBJ databases">
        <title>Streptomyces sp. V4-01.</title>
        <authorList>
            <person name="Somphong A."/>
            <person name="Phongsopitanun W."/>
        </authorList>
    </citation>
    <scope>NUCLEOTIDE SEQUENCE [LARGE SCALE GENOMIC DNA]</scope>
    <source>
        <strain evidence="1 2">V4-01</strain>
    </source>
</reference>
<protein>
    <submittedName>
        <fullName evidence="1">Uncharacterized protein</fullName>
    </submittedName>
</protein>
<evidence type="ECO:0000313" key="1">
    <source>
        <dbReference type="EMBL" id="MEE4546482.1"/>
    </source>
</evidence>
<gene>
    <name evidence="1" type="ORF">V2S66_31520</name>
</gene>
<proteinExistence type="predicted"/>
<dbReference type="Proteomes" id="UP001344658">
    <property type="component" value="Unassembled WGS sequence"/>
</dbReference>
<sequence>MRGLCTLLAVWLGVLAGLAAVHHHPSTPAGPGRATSTGRP</sequence>
<name>A0ABU7PKW2_9ACTN</name>
<comment type="caution">
    <text evidence="1">The sequence shown here is derived from an EMBL/GenBank/DDBJ whole genome shotgun (WGS) entry which is preliminary data.</text>
</comment>
<dbReference type="EMBL" id="JAZEWV010000046">
    <property type="protein sequence ID" value="MEE4546482.1"/>
    <property type="molecule type" value="Genomic_DNA"/>
</dbReference>